<dbReference type="EMBL" id="JAHSTV010000004">
    <property type="protein sequence ID" value="MBV4463530.1"/>
    <property type="molecule type" value="Genomic_DNA"/>
</dbReference>
<comment type="caution">
    <text evidence="1">The sequence shown here is derived from an EMBL/GenBank/DDBJ whole genome shotgun (WGS) entry which is preliminary data.</text>
</comment>
<name>A0ABS6PST2_9PSED</name>
<reference evidence="1" key="1">
    <citation type="submission" date="2021-06" db="EMBL/GenBank/DDBJ databases">
        <title>Updating the genus Pseudomonas: Description of 43 new species and partition of the Pseudomonas putida group.</title>
        <authorList>
            <person name="Girard L."/>
            <person name="Lood C."/>
            <person name="Vandamme P."/>
            <person name="Rokni-Zadeh H."/>
            <person name="Van Noort V."/>
            <person name="Hofte M."/>
            <person name="Lavigne R."/>
            <person name="De Mot R."/>
        </authorList>
    </citation>
    <scope>NUCLEOTIDE SEQUENCE</scope>
    <source>
        <strain evidence="1">SWRI79</strain>
    </source>
</reference>
<protein>
    <submittedName>
        <fullName evidence="1">Uncharacterized protein</fullName>
    </submittedName>
</protein>
<organism evidence="1 2">
    <name type="scientific">Pseudomonas farris</name>
    <dbReference type="NCBI Taxonomy" id="2841207"/>
    <lineage>
        <taxon>Bacteria</taxon>
        <taxon>Pseudomonadati</taxon>
        <taxon>Pseudomonadota</taxon>
        <taxon>Gammaproteobacteria</taxon>
        <taxon>Pseudomonadales</taxon>
        <taxon>Pseudomonadaceae</taxon>
        <taxon>Pseudomonas</taxon>
    </lineage>
</organism>
<dbReference type="Proteomes" id="UP000886900">
    <property type="component" value="Unassembled WGS sequence"/>
</dbReference>
<dbReference type="RefSeq" id="WP_217855885.1">
    <property type="nucleotide sequence ID" value="NZ_JAHSTV010000004.1"/>
</dbReference>
<gene>
    <name evidence="1" type="ORF">KVG95_09285</name>
</gene>
<proteinExistence type="predicted"/>
<accession>A0ABS6PST2</accession>
<keyword evidence="2" id="KW-1185">Reference proteome</keyword>
<evidence type="ECO:0000313" key="1">
    <source>
        <dbReference type="EMBL" id="MBV4463530.1"/>
    </source>
</evidence>
<evidence type="ECO:0000313" key="2">
    <source>
        <dbReference type="Proteomes" id="UP000886900"/>
    </source>
</evidence>
<sequence length="265" mass="29612">MEPNKPLTFDAPKVIGVADDDSEGHIPLELLLTGIDVVVPLWPEPAKDPGERDILKVRFEQFGQLPVNIEKTYLPADMKPEFIIHIAPEYLQNNGVGELWYELRDSADNPSFSFRRKLTINHTPVPSDLEEANFPHVNDEGYLNCSTKPPLWEGVTVKIPALLGFNVGDRCEVLWRGYSSLNGSGPELVEARKTVIRPALSDSDIQNGYFVVIEPYAIHIKPMVDKDSATVEYRVYRGMRLVGISKIALVKIDRVIPGEILPCGP</sequence>